<evidence type="ECO:0008006" key="5">
    <source>
        <dbReference type="Google" id="ProtNLM"/>
    </source>
</evidence>
<evidence type="ECO:0000256" key="1">
    <source>
        <dbReference type="ARBA" id="ARBA00022750"/>
    </source>
</evidence>
<keyword evidence="1" id="KW-0645">Protease</keyword>
<gene>
    <name evidence="3" type="ORF">DFH07DRAFT_779844</name>
</gene>
<organism evidence="3 4">
    <name type="scientific">Mycena maculata</name>
    <dbReference type="NCBI Taxonomy" id="230809"/>
    <lineage>
        <taxon>Eukaryota</taxon>
        <taxon>Fungi</taxon>
        <taxon>Dikarya</taxon>
        <taxon>Basidiomycota</taxon>
        <taxon>Agaricomycotina</taxon>
        <taxon>Agaricomycetes</taxon>
        <taxon>Agaricomycetidae</taxon>
        <taxon>Agaricales</taxon>
        <taxon>Marasmiineae</taxon>
        <taxon>Mycenaceae</taxon>
        <taxon>Mycena</taxon>
    </lineage>
</organism>
<keyword evidence="2" id="KW-0732">Signal</keyword>
<name>A0AAD7MWS4_9AGAR</name>
<comment type="caution">
    <text evidence="3">The sequence shown here is derived from an EMBL/GenBank/DDBJ whole genome shotgun (WGS) entry which is preliminary data.</text>
</comment>
<dbReference type="EMBL" id="JARJLG010000151">
    <property type="protein sequence ID" value="KAJ7736056.1"/>
    <property type="molecule type" value="Genomic_DNA"/>
</dbReference>
<dbReference type="Proteomes" id="UP001215280">
    <property type="component" value="Unassembled WGS sequence"/>
</dbReference>
<accession>A0AAD7MWS4</accession>
<dbReference type="AlphaFoldDB" id="A0AAD7MWS4"/>
<sequence length="225" mass="24314">MWCSYNIYSSILVAVFVQRAGAHSVKETRCSPHSPDARAVVSSAVTNGSTTFTLLGNGTEDNEMNTRVSRLFICHLIHLIPTNITVNGRNFKVAIDTGSTDLIATSAVFVFNNTEISVINSYGDGSSHDVSGTIGFASVQLGNYTVNYKGILSLGLDGLMGFSNFLGYSEIQLALRRAKLDETLGEPFLSNIFDQKPEQGNFLAISLSRTNDLEGSSDALFLIRA</sequence>
<protein>
    <recommendedName>
        <fullName evidence="5">Peptidase A1 domain-containing protein</fullName>
    </recommendedName>
</protein>
<evidence type="ECO:0000256" key="2">
    <source>
        <dbReference type="SAM" id="SignalP"/>
    </source>
</evidence>
<dbReference type="Gene3D" id="2.40.70.10">
    <property type="entry name" value="Acid Proteases"/>
    <property type="match status" value="1"/>
</dbReference>
<dbReference type="InterPro" id="IPR021109">
    <property type="entry name" value="Peptidase_aspartic_dom_sf"/>
</dbReference>
<evidence type="ECO:0000313" key="3">
    <source>
        <dbReference type="EMBL" id="KAJ7736056.1"/>
    </source>
</evidence>
<dbReference type="PROSITE" id="PS00141">
    <property type="entry name" value="ASP_PROTEASE"/>
    <property type="match status" value="1"/>
</dbReference>
<dbReference type="GO" id="GO:0006508">
    <property type="term" value="P:proteolysis"/>
    <property type="evidence" value="ECO:0007669"/>
    <property type="project" value="InterPro"/>
</dbReference>
<proteinExistence type="predicted"/>
<feature type="chain" id="PRO_5042232816" description="Peptidase A1 domain-containing protein" evidence="2">
    <location>
        <begin position="23"/>
        <end position="225"/>
    </location>
</feature>
<keyword evidence="1" id="KW-0064">Aspartyl protease</keyword>
<evidence type="ECO:0000313" key="4">
    <source>
        <dbReference type="Proteomes" id="UP001215280"/>
    </source>
</evidence>
<dbReference type="InterPro" id="IPR001969">
    <property type="entry name" value="Aspartic_peptidase_AS"/>
</dbReference>
<dbReference type="GO" id="GO:0004190">
    <property type="term" value="F:aspartic-type endopeptidase activity"/>
    <property type="evidence" value="ECO:0007669"/>
    <property type="project" value="UniProtKB-KW"/>
</dbReference>
<keyword evidence="4" id="KW-1185">Reference proteome</keyword>
<reference evidence="3" key="1">
    <citation type="submission" date="2023-03" db="EMBL/GenBank/DDBJ databases">
        <title>Massive genome expansion in bonnet fungi (Mycena s.s.) driven by repeated elements and novel gene families across ecological guilds.</title>
        <authorList>
            <consortium name="Lawrence Berkeley National Laboratory"/>
            <person name="Harder C.B."/>
            <person name="Miyauchi S."/>
            <person name="Viragh M."/>
            <person name="Kuo A."/>
            <person name="Thoen E."/>
            <person name="Andreopoulos B."/>
            <person name="Lu D."/>
            <person name="Skrede I."/>
            <person name="Drula E."/>
            <person name="Henrissat B."/>
            <person name="Morin E."/>
            <person name="Kohler A."/>
            <person name="Barry K."/>
            <person name="LaButti K."/>
            <person name="Morin E."/>
            <person name="Salamov A."/>
            <person name="Lipzen A."/>
            <person name="Mereny Z."/>
            <person name="Hegedus B."/>
            <person name="Baldrian P."/>
            <person name="Stursova M."/>
            <person name="Weitz H."/>
            <person name="Taylor A."/>
            <person name="Grigoriev I.V."/>
            <person name="Nagy L.G."/>
            <person name="Martin F."/>
            <person name="Kauserud H."/>
        </authorList>
    </citation>
    <scope>NUCLEOTIDE SEQUENCE</scope>
    <source>
        <strain evidence="3">CBHHK188m</strain>
    </source>
</reference>
<dbReference type="SUPFAM" id="SSF50630">
    <property type="entry name" value="Acid proteases"/>
    <property type="match status" value="1"/>
</dbReference>
<keyword evidence="1" id="KW-0378">Hydrolase</keyword>
<feature type="signal peptide" evidence="2">
    <location>
        <begin position="1"/>
        <end position="22"/>
    </location>
</feature>